<dbReference type="InterPro" id="IPR006143">
    <property type="entry name" value="RND_pump_MFP"/>
</dbReference>
<comment type="similarity">
    <text evidence="2">Belongs to the membrane fusion protein (MFP) (TC 8.A.1) family.</text>
</comment>
<dbReference type="Pfam" id="PF25917">
    <property type="entry name" value="BSH_RND"/>
    <property type="match status" value="1"/>
</dbReference>
<evidence type="ECO:0000256" key="1">
    <source>
        <dbReference type="ARBA" id="ARBA00004196"/>
    </source>
</evidence>
<dbReference type="GO" id="GO:0016020">
    <property type="term" value="C:membrane"/>
    <property type="evidence" value="ECO:0007669"/>
    <property type="project" value="InterPro"/>
</dbReference>
<evidence type="ECO:0000259" key="6">
    <source>
        <dbReference type="Pfam" id="PF25954"/>
    </source>
</evidence>
<evidence type="ECO:0000256" key="2">
    <source>
        <dbReference type="ARBA" id="ARBA00009477"/>
    </source>
</evidence>
<proteinExistence type="inferred from homology"/>
<name>A0A521FYB8_9BACT</name>
<keyword evidence="8" id="KW-1185">Reference proteome</keyword>
<evidence type="ECO:0000256" key="3">
    <source>
        <dbReference type="ARBA" id="ARBA00023054"/>
    </source>
</evidence>
<dbReference type="NCBIfam" id="TIGR01730">
    <property type="entry name" value="RND_mfp"/>
    <property type="match status" value="1"/>
</dbReference>
<dbReference type="Gene3D" id="2.40.50.100">
    <property type="match status" value="2"/>
</dbReference>
<keyword evidence="3" id="KW-0175">Coiled coil</keyword>
<dbReference type="EMBL" id="NQJD01000063">
    <property type="protein sequence ID" value="TAA73753.1"/>
    <property type="molecule type" value="Genomic_DNA"/>
</dbReference>
<evidence type="ECO:0000313" key="7">
    <source>
        <dbReference type="EMBL" id="TAA73753.1"/>
    </source>
</evidence>
<dbReference type="InterPro" id="IPR058625">
    <property type="entry name" value="MdtA-like_BSH"/>
</dbReference>
<comment type="subcellular location">
    <subcellularLocation>
        <location evidence="1">Cell envelope</location>
    </subcellularLocation>
</comment>
<feature type="domain" description="CusB-like beta-barrel" evidence="6">
    <location>
        <begin position="256"/>
        <end position="329"/>
    </location>
</feature>
<keyword evidence="4" id="KW-0812">Transmembrane</keyword>
<gene>
    <name evidence="7" type="ORF">CDV28_1635</name>
</gene>
<keyword evidence="4" id="KW-0472">Membrane</keyword>
<dbReference type="GO" id="GO:0022857">
    <property type="term" value="F:transmembrane transporter activity"/>
    <property type="evidence" value="ECO:0007669"/>
    <property type="project" value="InterPro"/>
</dbReference>
<dbReference type="PANTHER" id="PTHR32347:SF14">
    <property type="entry name" value="EFFLUX SYSTEM COMPONENT YKNX-RELATED"/>
    <property type="match status" value="1"/>
</dbReference>
<evidence type="ECO:0000259" key="5">
    <source>
        <dbReference type="Pfam" id="PF25917"/>
    </source>
</evidence>
<accession>A0A521FYB8</accession>
<dbReference type="Pfam" id="PF25954">
    <property type="entry name" value="Beta-barrel_RND_2"/>
    <property type="match status" value="1"/>
</dbReference>
<sequence length="437" mass="47288">MRTSKKEQADIDPALLLEPPRHHRSWTCRFCWLLLFGGLASGGYFFFEQQKKKGSSTAVQVEYKTEEVRNGDLTVNVTATGTLQPTNQVAVGSELSGNIEEVLADYNDQVKAGQVLARLDISKLEAQVKQTAASLAAARAKVLTAAATIHETSSKLKQLRKIRELSGGKTPSQFDIDAAEAASARAIAEKASAEAGVDEVQAKLDITRTELAKAEIISPVNGIVLSRNIEPGQTVAASFSAPVLFELAEDLTKMELHVDVDEADIGKVGEGQAAQFTVDAYPERKFSAQIRQVRFAATVTSGVVTYKTVLMVDNADLVLRPGMTATAEIIVEKATNALLVPTAALRFSPQTSEKRAQKKSLMDSLMPRRLLREKRLPPATVDSKDPQQVWKLGKNGQPQQISVKIGLNDGSSAEIVEGEIRRGDLVITGIVNSGRQK</sequence>
<keyword evidence="4" id="KW-1133">Transmembrane helix</keyword>
<evidence type="ECO:0000256" key="4">
    <source>
        <dbReference type="SAM" id="Phobius"/>
    </source>
</evidence>
<dbReference type="InterPro" id="IPR058792">
    <property type="entry name" value="Beta-barrel_RND_2"/>
</dbReference>
<dbReference type="Proteomes" id="UP000316238">
    <property type="component" value="Unassembled WGS sequence"/>
</dbReference>
<comment type="caution">
    <text evidence="7">The sequence shown here is derived from an EMBL/GenBank/DDBJ whole genome shotgun (WGS) entry which is preliminary data.</text>
</comment>
<dbReference type="AlphaFoldDB" id="A0A521FYB8"/>
<evidence type="ECO:0000313" key="8">
    <source>
        <dbReference type="Proteomes" id="UP000316238"/>
    </source>
</evidence>
<protein>
    <submittedName>
        <fullName evidence="7">HlyD family secretion protein</fullName>
    </submittedName>
</protein>
<dbReference type="FunFam" id="2.40.30.170:FF:000010">
    <property type="entry name" value="Efflux RND transporter periplasmic adaptor subunit"/>
    <property type="match status" value="1"/>
</dbReference>
<organism evidence="7 8">
    <name type="scientific">Candidatus Electronema aureum</name>
    <dbReference type="NCBI Taxonomy" id="2005002"/>
    <lineage>
        <taxon>Bacteria</taxon>
        <taxon>Pseudomonadati</taxon>
        <taxon>Thermodesulfobacteriota</taxon>
        <taxon>Desulfobulbia</taxon>
        <taxon>Desulfobulbales</taxon>
        <taxon>Desulfobulbaceae</taxon>
        <taxon>Candidatus Electronema</taxon>
    </lineage>
</organism>
<dbReference type="Gene3D" id="2.40.30.170">
    <property type="match status" value="1"/>
</dbReference>
<dbReference type="SUPFAM" id="SSF111369">
    <property type="entry name" value="HlyD-like secretion proteins"/>
    <property type="match status" value="1"/>
</dbReference>
<dbReference type="InterPro" id="IPR050465">
    <property type="entry name" value="UPF0194_transport"/>
</dbReference>
<feature type="transmembrane region" description="Helical" evidence="4">
    <location>
        <begin position="30"/>
        <end position="47"/>
    </location>
</feature>
<dbReference type="GO" id="GO:0030313">
    <property type="term" value="C:cell envelope"/>
    <property type="evidence" value="ECO:0007669"/>
    <property type="project" value="UniProtKB-SubCell"/>
</dbReference>
<reference evidence="7" key="1">
    <citation type="submission" date="2017-07" db="EMBL/GenBank/DDBJ databases">
        <title>The cable genome - Insights into the physiology and evolution of filamentous bacteria capable of sulfide oxidation via long distance electron transfer.</title>
        <authorList>
            <person name="Thorup C."/>
            <person name="Bjerg J.T."/>
            <person name="Schreiber L."/>
            <person name="Nielsen L.P."/>
            <person name="Kjeldsen K.U."/>
            <person name="Boesen T."/>
            <person name="Boggild A."/>
            <person name="Meysman F."/>
            <person name="Geelhoed J."/>
            <person name="Schramm A."/>
        </authorList>
    </citation>
    <scope>NUCLEOTIDE SEQUENCE [LARGE SCALE GENOMIC DNA]</scope>
    <source>
        <strain evidence="7">GS</strain>
    </source>
</reference>
<feature type="domain" description="Multidrug resistance protein MdtA-like barrel-sandwich hybrid" evidence="5">
    <location>
        <begin position="87"/>
        <end position="242"/>
    </location>
</feature>
<dbReference type="PANTHER" id="PTHR32347">
    <property type="entry name" value="EFFLUX SYSTEM COMPONENT YKNX-RELATED"/>
    <property type="match status" value="1"/>
</dbReference>